<accession>A0A8D8QU00</accession>
<evidence type="ECO:0000313" key="1">
    <source>
        <dbReference type="EMBL" id="CAG6637077.1"/>
    </source>
</evidence>
<reference evidence="1" key="1">
    <citation type="submission" date="2021-05" db="EMBL/GenBank/DDBJ databases">
        <authorList>
            <person name="Alioto T."/>
            <person name="Alioto T."/>
            <person name="Gomez Garrido J."/>
        </authorList>
    </citation>
    <scope>NUCLEOTIDE SEQUENCE</scope>
</reference>
<sequence length="107" mass="11328">MVCSVLSSSFCLSEMVLSPPVCLSSSLEQLLSSLPLSEICPILLSSLGLSKLPTHGSGGLVKSSNVLSDTKLPCFFKLVTHGVDFVIVLPLVFAWSSSIRFTHSGCL</sequence>
<dbReference type="EMBL" id="HBUF01096918">
    <property type="protein sequence ID" value="CAG6637087.1"/>
    <property type="molecule type" value="Transcribed_RNA"/>
</dbReference>
<protein>
    <submittedName>
        <fullName evidence="1">Uncharacterized protein</fullName>
    </submittedName>
</protein>
<dbReference type="EMBL" id="HBUF01096917">
    <property type="protein sequence ID" value="CAG6637077.1"/>
    <property type="molecule type" value="Transcribed_RNA"/>
</dbReference>
<organism evidence="1">
    <name type="scientific">Cacopsylla melanoneura</name>
    <dbReference type="NCBI Taxonomy" id="428564"/>
    <lineage>
        <taxon>Eukaryota</taxon>
        <taxon>Metazoa</taxon>
        <taxon>Ecdysozoa</taxon>
        <taxon>Arthropoda</taxon>
        <taxon>Hexapoda</taxon>
        <taxon>Insecta</taxon>
        <taxon>Pterygota</taxon>
        <taxon>Neoptera</taxon>
        <taxon>Paraneoptera</taxon>
        <taxon>Hemiptera</taxon>
        <taxon>Sternorrhyncha</taxon>
        <taxon>Psylloidea</taxon>
        <taxon>Psyllidae</taxon>
        <taxon>Psyllinae</taxon>
        <taxon>Cacopsylla</taxon>
    </lineage>
</organism>
<name>A0A8D8QU00_9HEMI</name>
<dbReference type="AlphaFoldDB" id="A0A8D8QU00"/>
<proteinExistence type="predicted"/>